<evidence type="ECO:0000313" key="2">
    <source>
        <dbReference type="EMBL" id="NYE96031.1"/>
    </source>
</evidence>
<dbReference type="RefSeq" id="WP_179389742.1">
    <property type="nucleotide sequence ID" value="NZ_JACBYQ010000002.1"/>
</dbReference>
<dbReference type="SUPFAM" id="SSF56112">
    <property type="entry name" value="Protein kinase-like (PK-like)"/>
    <property type="match status" value="1"/>
</dbReference>
<name>A0A7Y9LUW1_9MICC</name>
<evidence type="ECO:0000259" key="1">
    <source>
        <dbReference type="Pfam" id="PF01636"/>
    </source>
</evidence>
<dbReference type="InterPro" id="IPR002575">
    <property type="entry name" value="Aminoglycoside_PTrfase"/>
</dbReference>
<keyword evidence="3" id="KW-1185">Reference proteome</keyword>
<gene>
    <name evidence="2" type="ORF">FHU41_002281</name>
</gene>
<reference evidence="2 3" key="1">
    <citation type="submission" date="2020-07" db="EMBL/GenBank/DDBJ databases">
        <title>Sequencing the genomes of 1000 actinobacteria strains.</title>
        <authorList>
            <person name="Klenk H.-P."/>
        </authorList>
    </citation>
    <scope>NUCLEOTIDE SEQUENCE [LARGE SCALE GENOMIC DNA]</scope>
    <source>
        <strain evidence="2 3">DSM 102047</strain>
    </source>
</reference>
<feature type="domain" description="Aminoglycoside phosphotransferase" evidence="1">
    <location>
        <begin position="49"/>
        <end position="238"/>
    </location>
</feature>
<organism evidence="2 3">
    <name type="scientific">Psychromicrobium silvestre</name>
    <dbReference type="NCBI Taxonomy" id="1645614"/>
    <lineage>
        <taxon>Bacteria</taxon>
        <taxon>Bacillati</taxon>
        <taxon>Actinomycetota</taxon>
        <taxon>Actinomycetes</taxon>
        <taxon>Micrococcales</taxon>
        <taxon>Micrococcaceae</taxon>
        <taxon>Psychromicrobium</taxon>
    </lineage>
</organism>
<accession>A0A7Y9LUW1</accession>
<comment type="caution">
    <text evidence="2">The sequence shown here is derived from an EMBL/GenBank/DDBJ whole genome shotgun (WGS) entry which is preliminary data.</text>
</comment>
<dbReference type="InterPro" id="IPR011009">
    <property type="entry name" value="Kinase-like_dom_sf"/>
</dbReference>
<sequence>MSSPLETWATAEWLAEAEAWVVDSLAALGIAVRGPLAEHKTRFWATVRYVATDRGRFWFKENYPGARNEARLLLRIAELAPESVVQPIAIEESHGWLLSPDYGQTLISLGEQKSLARLPEALRDYALLQQKLLGQELPAPKRAPAQAVEYFSAAVRSLQELPAEHPLRFTTPEAEAAQGNLPTVERAADRLNASDIPLSLDHNDFHPNNIFLPRPGEKVGRLLDFGDAVVAHPFCSLGRPIREYGESLNITPYLECWLSYAPLPELRQDLDAALVLSRLNQFDTWQRMLDQVAAEEMGRFADSIKSLLLEP</sequence>
<proteinExistence type="predicted"/>
<dbReference type="AlphaFoldDB" id="A0A7Y9LUW1"/>
<dbReference type="Gene3D" id="3.90.1200.10">
    <property type="match status" value="1"/>
</dbReference>
<dbReference type="Proteomes" id="UP000521748">
    <property type="component" value="Unassembled WGS sequence"/>
</dbReference>
<evidence type="ECO:0000313" key="3">
    <source>
        <dbReference type="Proteomes" id="UP000521748"/>
    </source>
</evidence>
<dbReference type="Pfam" id="PF01636">
    <property type="entry name" value="APH"/>
    <property type="match status" value="1"/>
</dbReference>
<dbReference type="EMBL" id="JACBYQ010000002">
    <property type="protein sequence ID" value="NYE96031.1"/>
    <property type="molecule type" value="Genomic_DNA"/>
</dbReference>
<protein>
    <recommendedName>
        <fullName evidence="1">Aminoglycoside phosphotransferase domain-containing protein</fullName>
    </recommendedName>
</protein>